<organism evidence="1 2">
    <name type="scientific">Flavivirga algicola</name>
    <dbReference type="NCBI Taxonomy" id="2729136"/>
    <lineage>
        <taxon>Bacteria</taxon>
        <taxon>Pseudomonadati</taxon>
        <taxon>Bacteroidota</taxon>
        <taxon>Flavobacteriia</taxon>
        <taxon>Flavobacteriales</taxon>
        <taxon>Flavobacteriaceae</taxon>
        <taxon>Flavivirga</taxon>
    </lineage>
</organism>
<proteinExistence type="predicted"/>
<dbReference type="EMBL" id="JABBHF010000004">
    <property type="protein sequence ID" value="NMH87699.1"/>
    <property type="molecule type" value="Genomic_DNA"/>
</dbReference>
<evidence type="ECO:0000313" key="1">
    <source>
        <dbReference type="EMBL" id="NMH87699.1"/>
    </source>
</evidence>
<gene>
    <name evidence="1" type="ORF">HHX25_09300</name>
</gene>
<name>A0ABX1RYX2_9FLAO</name>
<evidence type="ECO:0000313" key="2">
    <source>
        <dbReference type="Proteomes" id="UP000746690"/>
    </source>
</evidence>
<dbReference type="RefSeq" id="WP_169672445.1">
    <property type="nucleotide sequence ID" value="NZ_JABBHF010000004.1"/>
</dbReference>
<reference evidence="1 2" key="1">
    <citation type="submission" date="2020-04" db="EMBL/GenBank/DDBJ databases">
        <title>A Flavivirga sp. nov.</title>
        <authorList>
            <person name="Sun X."/>
        </authorList>
    </citation>
    <scope>NUCLEOTIDE SEQUENCE [LARGE SCALE GENOMIC DNA]</scope>
    <source>
        <strain evidence="1 2">Y03</strain>
    </source>
</reference>
<dbReference type="Proteomes" id="UP000746690">
    <property type="component" value="Unassembled WGS sequence"/>
</dbReference>
<comment type="caution">
    <text evidence="1">The sequence shown here is derived from an EMBL/GenBank/DDBJ whole genome shotgun (WGS) entry which is preliminary data.</text>
</comment>
<accession>A0ABX1RYX2</accession>
<sequence length="262" mass="31532">MQRFIIIILHLISLNIYGQKSEIENLINQIAMKEVPENFENYFLVPKSLEQPKVYDSLRNYQIRKLKMSYNDLPLDLIYKQNKKNTDWKKYNLKNAKYVRNEYIHDQYIYLTSPPTDKNVQFVKYNIDHSEYNRLIKNKKPHTLIVKKKWIWNKKKIWDNKKFYNELIKAWKVDEEQNLEEKVYFQFSRPVFSKDGKYAKVSIFKNSRCKGTGFTALYKNENGIWNKLIEYNKVVSEVSMSHTKCGDISISYNDYKDNGLND</sequence>
<protein>
    <recommendedName>
        <fullName evidence="3">GLPGLI family protein</fullName>
    </recommendedName>
</protein>
<keyword evidence="2" id="KW-1185">Reference proteome</keyword>
<evidence type="ECO:0008006" key="3">
    <source>
        <dbReference type="Google" id="ProtNLM"/>
    </source>
</evidence>